<evidence type="ECO:0000256" key="1">
    <source>
        <dbReference type="SAM" id="MobiDB-lite"/>
    </source>
</evidence>
<dbReference type="Proteomes" id="UP001430953">
    <property type="component" value="Unassembled WGS sequence"/>
</dbReference>
<evidence type="ECO:0008006" key="4">
    <source>
        <dbReference type="Google" id="ProtNLM"/>
    </source>
</evidence>
<evidence type="ECO:0000313" key="2">
    <source>
        <dbReference type="EMBL" id="KAL0125499.1"/>
    </source>
</evidence>
<name>A0AAW2GBC0_9HYME</name>
<feature type="region of interest" description="Disordered" evidence="1">
    <location>
        <begin position="46"/>
        <end position="78"/>
    </location>
</feature>
<gene>
    <name evidence="2" type="ORF">PUN28_004538</name>
</gene>
<proteinExistence type="predicted"/>
<comment type="caution">
    <text evidence="2">The sequence shown here is derived from an EMBL/GenBank/DDBJ whole genome shotgun (WGS) entry which is preliminary data.</text>
</comment>
<keyword evidence="3" id="KW-1185">Reference proteome</keyword>
<sequence length="123" mass="14055">MPFLSLLLLSDGTCRVILPRTGHSRDSLMRQCVQIVANETGRNIRCSPRTLSSSSSSKIAPSKRDVNLSRDEEDGRGTDLTLWSTDNDRLFPSRRRRHLFVRDTFLSATENTRSLTIKMSRTW</sequence>
<evidence type="ECO:0000313" key="3">
    <source>
        <dbReference type="Proteomes" id="UP001430953"/>
    </source>
</evidence>
<dbReference type="AlphaFoldDB" id="A0AAW2GBC0"/>
<organism evidence="2 3">
    <name type="scientific">Cardiocondyla obscurior</name>
    <dbReference type="NCBI Taxonomy" id="286306"/>
    <lineage>
        <taxon>Eukaryota</taxon>
        <taxon>Metazoa</taxon>
        <taxon>Ecdysozoa</taxon>
        <taxon>Arthropoda</taxon>
        <taxon>Hexapoda</taxon>
        <taxon>Insecta</taxon>
        <taxon>Pterygota</taxon>
        <taxon>Neoptera</taxon>
        <taxon>Endopterygota</taxon>
        <taxon>Hymenoptera</taxon>
        <taxon>Apocrita</taxon>
        <taxon>Aculeata</taxon>
        <taxon>Formicoidea</taxon>
        <taxon>Formicidae</taxon>
        <taxon>Myrmicinae</taxon>
        <taxon>Cardiocondyla</taxon>
    </lineage>
</organism>
<reference evidence="2 3" key="1">
    <citation type="submission" date="2023-03" db="EMBL/GenBank/DDBJ databases">
        <title>High recombination rates correlate with genetic variation in Cardiocondyla obscurior ants.</title>
        <authorList>
            <person name="Errbii M."/>
        </authorList>
    </citation>
    <scope>NUCLEOTIDE SEQUENCE [LARGE SCALE GENOMIC DNA]</scope>
    <source>
        <strain evidence="2">Alpha-2009</strain>
        <tissue evidence="2">Whole body</tissue>
    </source>
</reference>
<feature type="compositionally biased region" description="Basic and acidic residues" evidence="1">
    <location>
        <begin position="62"/>
        <end position="77"/>
    </location>
</feature>
<dbReference type="EMBL" id="JADYXP020000004">
    <property type="protein sequence ID" value="KAL0125499.1"/>
    <property type="molecule type" value="Genomic_DNA"/>
</dbReference>
<accession>A0AAW2GBC0</accession>
<protein>
    <recommendedName>
        <fullName evidence="4">Secreted protein</fullName>
    </recommendedName>
</protein>